<organism evidence="1 2">
    <name type="scientific">Plasmopara halstedii</name>
    <name type="common">Downy mildew of sunflower</name>
    <dbReference type="NCBI Taxonomy" id="4781"/>
    <lineage>
        <taxon>Eukaryota</taxon>
        <taxon>Sar</taxon>
        <taxon>Stramenopiles</taxon>
        <taxon>Oomycota</taxon>
        <taxon>Peronosporomycetes</taxon>
        <taxon>Peronosporales</taxon>
        <taxon>Peronosporaceae</taxon>
        <taxon>Plasmopara</taxon>
    </lineage>
</organism>
<evidence type="ECO:0000313" key="1">
    <source>
        <dbReference type="EMBL" id="CEG41399.1"/>
    </source>
</evidence>
<dbReference type="EMBL" id="CCYD01000553">
    <property type="protein sequence ID" value="CEG41399.1"/>
    <property type="molecule type" value="Genomic_DNA"/>
</dbReference>
<proteinExistence type="predicted"/>
<reference evidence="2" key="1">
    <citation type="submission" date="2014-09" db="EMBL/GenBank/DDBJ databases">
        <authorList>
            <person name="Sharma Rahul"/>
            <person name="Thines Marco"/>
        </authorList>
    </citation>
    <scope>NUCLEOTIDE SEQUENCE [LARGE SCALE GENOMIC DNA]</scope>
</reference>
<dbReference type="Proteomes" id="UP000054928">
    <property type="component" value="Unassembled WGS sequence"/>
</dbReference>
<accession>A0A0P1AJW4</accession>
<dbReference type="RefSeq" id="XP_024577768.1">
    <property type="nucleotide sequence ID" value="XM_024727164.1"/>
</dbReference>
<dbReference type="GeneID" id="36406804"/>
<name>A0A0P1AJW4_PLAHL</name>
<sequence length="73" mass="8240">MFSPETLAINRNGISLLFGNHAKWSVPPRFYFIYTEASVGKNASRLDPLLKDDDQTRDQVVVLMASDWLQALA</sequence>
<protein>
    <submittedName>
        <fullName evidence="1">Uncharacterized protein</fullName>
    </submittedName>
</protein>
<keyword evidence="2" id="KW-1185">Reference proteome</keyword>
<evidence type="ECO:0000313" key="2">
    <source>
        <dbReference type="Proteomes" id="UP000054928"/>
    </source>
</evidence>
<dbReference type="AlphaFoldDB" id="A0A0P1AJW4"/>